<organism evidence="2 3">
    <name type="scientific">Luteibacter rhizovicinus DSM 16549</name>
    <dbReference type="NCBI Taxonomy" id="1440763"/>
    <lineage>
        <taxon>Bacteria</taxon>
        <taxon>Pseudomonadati</taxon>
        <taxon>Pseudomonadota</taxon>
        <taxon>Gammaproteobacteria</taxon>
        <taxon>Lysobacterales</taxon>
        <taxon>Rhodanobacteraceae</taxon>
        <taxon>Luteibacter</taxon>
    </lineage>
</organism>
<dbReference type="InterPro" id="IPR005628">
    <property type="entry name" value="GspK"/>
</dbReference>
<evidence type="ECO:0000256" key="1">
    <source>
        <dbReference type="SAM" id="Phobius"/>
    </source>
</evidence>
<keyword evidence="3" id="KW-1185">Reference proteome</keyword>
<evidence type="ECO:0000313" key="3">
    <source>
        <dbReference type="Proteomes" id="UP000182987"/>
    </source>
</evidence>
<name>A0A1L3EYA7_9GAMM</name>
<dbReference type="OrthoDB" id="5953098at2"/>
<dbReference type="RefSeq" id="WP_052767363.1">
    <property type="nucleotide sequence ID" value="NZ_CP017480.1"/>
</dbReference>
<evidence type="ECO:0000313" key="2">
    <source>
        <dbReference type="EMBL" id="APG06041.1"/>
    </source>
</evidence>
<dbReference type="EMBL" id="CP017480">
    <property type="protein sequence ID" value="APG06041.1"/>
    <property type="molecule type" value="Genomic_DNA"/>
</dbReference>
<feature type="transmembrane region" description="Helical" evidence="1">
    <location>
        <begin position="16"/>
        <end position="37"/>
    </location>
</feature>
<gene>
    <name evidence="2" type="ORF">BJI69_20480</name>
</gene>
<dbReference type="SUPFAM" id="SSF158544">
    <property type="entry name" value="GspK insert domain-like"/>
    <property type="match status" value="1"/>
</dbReference>
<protein>
    <recommendedName>
        <fullName evidence="4">Type II secretion system protein K</fullName>
    </recommendedName>
</protein>
<proteinExistence type="predicted"/>
<dbReference type="PANTHER" id="PTHR38831:SF2">
    <property type="entry name" value="TYPE II SECRETION SYSTEM PROTEIN K"/>
    <property type="match status" value="1"/>
</dbReference>
<keyword evidence="1" id="KW-0472">Membrane</keyword>
<dbReference type="STRING" id="1440763.BJI69_20480"/>
<dbReference type="PANTHER" id="PTHR38831">
    <property type="entry name" value="TYPE II SECRETION SYSTEM PROTEIN K"/>
    <property type="match status" value="1"/>
</dbReference>
<dbReference type="GO" id="GO:0009306">
    <property type="term" value="P:protein secretion"/>
    <property type="evidence" value="ECO:0007669"/>
    <property type="project" value="InterPro"/>
</dbReference>
<keyword evidence="1" id="KW-1133">Transmembrane helix</keyword>
<dbReference type="Proteomes" id="UP000182987">
    <property type="component" value="Chromosome"/>
</dbReference>
<dbReference type="AlphaFoldDB" id="A0A1L3EYA7"/>
<accession>A0A1L3EYA7</accession>
<evidence type="ECO:0008006" key="4">
    <source>
        <dbReference type="Google" id="ProtNLM"/>
    </source>
</evidence>
<dbReference type="GO" id="GO:0016020">
    <property type="term" value="C:membrane"/>
    <property type="evidence" value="ECO:0007669"/>
    <property type="project" value="InterPro"/>
</dbReference>
<sequence>MTTRQPIGHLPGQKGVALLVVLWGCTLAAITLGALATNARVESLQARGQSLRTQAFYAAEAGIEAAVYRLRLANEEQRWHVDGRSHALRIGETDVTVSLSAEEGKINLNLATPERIEELLRTAGVDEDRIPAAKRAIVGWGDPGSVKASSVLMRGGFSSLEELGRVPGLTPDIIARIEPALTLWTAQEPNLAYASPLVVATVTGADMASARAYVERVSLAPQGLMLLPPLPGTKPGDASRSPVSAYEVISTATVTNGPTIILDVVLFLKSEPGDPRAYRVVRWRERSLASDS</sequence>
<keyword evidence="1" id="KW-0812">Transmembrane</keyword>
<dbReference type="InterPro" id="IPR038072">
    <property type="entry name" value="GspK_central_sf"/>
</dbReference>
<dbReference type="KEGG" id="lrz:BJI69_20480"/>
<reference evidence="3" key="1">
    <citation type="submission" date="2016-09" db="EMBL/GenBank/DDBJ databases">
        <authorList>
            <person name="Lysoe E."/>
        </authorList>
    </citation>
    <scope>NUCLEOTIDE SEQUENCE [LARGE SCALE GENOMIC DNA]</scope>
    <source>
        <strain evidence="3">LJ96T</strain>
    </source>
</reference>